<dbReference type="STRING" id="1549748.WH95_07725"/>
<keyword evidence="6 11" id="KW-0547">Nucleotide-binding</keyword>
<dbReference type="Pfam" id="PF05746">
    <property type="entry name" value="DALR_1"/>
    <property type="match status" value="1"/>
</dbReference>
<gene>
    <name evidence="11" type="primary">argS</name>
    <name evidence="15" type="ORF">WH95_07725</name>
</gene>
<dbReference type="Pfam" id="PF00750">
    <property type="entry name" value="tRNA-synt_1d"/>
    <property type="match status" value="1"/>
</dbReference>
<keyword evidence="5 11" id="KW-0436">Ligase</keyword>
<dbReference type="SUPFAM" id="SSF55190">
    <property type="entry name" value="Arginyl-tRNA synthetase (ArgRS), N-terminal 'additional' domain"/>
    <property type="match status" value="1"/>
</dbReference>
<dbReference type="GO" id="GO:0004814">
    <property type="term" value="F:arginine-tRNA ligase activity"/>
    <property type="evidence" value="ECO:0007669"/>
    <property type="project" value="UniProtKB-UniRule"/>
</dbReference>
<dbReference type="EMBL" id="LANI01000004">
    <property type="protein sequence ID" value="KKJ77563.1"/>
    <property type="molecule type" value="Genomic_DNA"/>
</dbReference>
<dbReference type="GO" id="GO:0005737">
    <property type="term" value="C:cytoplasm"/>
    <property type="evidence" value="ECO:0007669"/>
    <property type="project" value="UniProtKB-SubCell"/>
</dbReference>
<dbReference type="Gene3D" id="3.30.1360.70">
    <property type="entry name" value="Arginyl tRNA synthetase N-terminal domain"/>
    <property type="match status" value="1"/>
</dbReference>
<keyword evidence="4 11" id="KW-0963">Cytoplasm</keyword>
<keyword evidence="7 11" id="KW-0067">ATP-binding</keyword>
<keyword evidence="9 11" id="KW-0030">Aminoacyl-tRNA synthetase</keyword>
<evidence type="ECO:0000256" key="5">
    <source>
        <dbReference type="ARBA" id="ARBA00022598"/>
    </source>
</evidence>
<evidence type="ECO:0000259" key="13">
    <source>
        <dbReference type="SMART" id="SM00836"/>
    </source>
</evidence>
<evidence type="ECO:0000259" key="14">
    <source>
        <dbReference type="SMART" id="SM01016"/>
    </source>
</evidence>
<sequence>MNVFKDLRSKVVAQLEDMVAAGEIPAGLDFSRVAAEPPRDSSHGDVATNAAMVLSKVAGMKPRDLASLLATRLENLDVITSVEIAGPGFINLRLDQKFWFDQVGTILKAGTSYGDSDMGRGEKVNVEYVSANPTGPLTVGHARGAVVGDALAALLSKVGYDVCKEYYINDAGNQVNVLANSAYLRYREALGEDIGEIPEGFYPGEYLKAVGKALADRDGDKWLGKEEADWISEVRTFAIDQLLDLIRSDLAALGVVMDVYSSERALVEAGGVDEVMKFLKANDLVYTGVLEPPKGKKPEDWEARPQTLFKSTDFGDDVDRPIKKSDGSWTYFAGDMSYHLDKYRRGFNNMINVWGADHGGYIKRMQAAVSAMTEKKGSLDVKVCQLVNLMRGGEMVRMSKRSGNFITLRSVIDEVGKDVVRFIMLTRKNDASLDFDLEKVVEQSRDNPVFYVQYAHARSCSVLKHSQNEFPDMDLSIDALEKVDLSQLNSEGELSLIRRLCEWPRLLESAGEAHEPHRIAFYLYDLAAELHGLWTKGKDNARLRFIVTDDQDLTQARMALVKATSLVIASGLDVFGIEPVEEMR</sequence>
<dbReference type="Proteomes" id="UP000034491">
    <property type="component" value="Unassembled WGS sequence"/>
</dbReference>
<proteinExistence type="inferred from homology"/>
<dbReference type="PRINTS" id="PR01038">
    <property type="entry name" value="TRNASYNTHARG"/>
</dbReference>
<dbReference type="PROSITE" id="PS00178">
    <property type="entry name" value="AA_TRNA_LIGASE_I"/>
    <property type="match status" value="1"/>
</dbReference>
<feature type="domain" description="Arginyl tRNA synthetase N-terminal" evidence="14">
    <location>
        <begin position="5"/>
        <end position="94"/>
    </location>
</feature>
<dbReference type="OrthoDB" id="9803211at2"/>
<dbReference type="PANTHER" id="PTHR11956:SF5">
    <property type="entry name" value="ARGININE--TRNA LIGASE, CYTOPLASMIC"/>
    <property type="match status" value="1"/>
</dbReference>
<dbReference type="NCBIfam" id="TIGR00456">
    <property type="entry name" value="argS"/>
    <property type="match status" value="1"/>
</dbReference>
<dbReference type="SUPFAM" id="SSF47323">
    <property type="entry name" value="Anticodon-binding domain of a subclass of class I aminoacyl-tRNA synthetases"/>
    <property type="match status" value="1"/>
</dbReference>
<evidence type="ECO:0000256" key="2">
    <source>
        <dbReference type="ARBA" id="ARBA00005594"/>
    </source>
</evidence>
<accession>A0A0M2RDC7</accession>
<evidence type="ECO:0000313" key="16">
    <source>
        <dbReference type="Proteomes" id="UP000034491"/>
    </source>
</evidence>
<evidence type="ECO:0000256" key="4">
    <source>
        <dbReference type="ARBA" id="ARBA00022490"/>
    </source>
</evidence>
<name>A0A0M2RDC7_9PROT</name>
<dbReference type="GO" id="GO:0006420">
    <property type="term" value="P:arginyl-tRNA aminoacylation"/>
    <property type="evidence" value="ECO:0007669"/>
    <property type="project" value="UniProtKB-UniRule"/>
</dbReference>
<dbReference type="InterPro" id="IPR001412">
    <property type="entry name" value="aa-tRNA-synth_I_CS"/>
</dbReference>
<organism evidence="15 16">
    <name type="scientific">Kiloniella litopenaei</name>
    <dbReference type="NCBI Taxonomy" id="1549748"/>
    <lineage>
        <taxon>Bacteria</taxon>
        <taxon>Pseudomonadati</taxon>
        <taxon>Pseudomonadota</taxon>
        <taxon>Alphaproteobacteria</taxon>
        <taxon>Rhodospirillales</taxon>
        <taxon>Kiloniellaceae</taxon>
        <taxon>Kiloniella</taxon>
    </lineage>
</organism>
<dbReference type="AlphaFoldDB" id="A0A0M2RDC7"/>
<evidence type="ECO:0000313" key="15">
    <source>
        <dbReference type="EMBL" id="KKJ77563.1"/>
    </source>
</evidence>
<keyword evidence="16" id="KW-1185">Reference proteome</keyword>
<dbReference type="Gene3D" id="3.40.50.620">
    <property type="entry name" value="HUPs"/>
    <property type="match status" value="1"/>
</dbReference>
<dbReference type="InterPro" id="IPR005148">
    <property type="entry name" value="Arg-tRNA-synth_N"/>
</dbReference>
<evidence type="ECO:0000256" key="3">
    <source>
        <dbReference type="ARBA" id="ARBA00011245"/>
    </source>
</evidence>
<reference evidence="15 16" key="1">
    <citation type="submission" date="2015-03" db="EMBL/GenBank/DDBJ databases">
        <title>Genome sequence of Kiloniella sp. P1-1, isolated from the gut microflora of Pacific white shrimp, Penaeus vannamei.</title>
        <authorList>
            <person name="Shao Z."/>
            <person name="Wang L."/>
            <person name="Li X."/>
        </authorList>
    </citation>
    <scope>NUCLEOTIDE SEQUENCE [LARGE SCALE GENOMIC DNA]</scope>
    <source>
        <strain evidence="15 16">P1-1</strain>
    </source>
</reference>
<dbReference type="PATRIC" id="fig|1549748.8.peg.3505"/>
<evidence type="ECO:0000256" key="11">
    <source>
        <dbReference type="HAMAP-Rule" id="MF_00123"/>
    </source>
</evidence>
<protein>
    <recommendedName>
        <fullName evidence="11">Arginine--tRNA ligase</fullName>
        <ecNumber evidence="11">6.1.1.19</ecNumber>
    </recommendedName>
    <alternativeName>
        <fullName evidence="11">Arginyl-tRNA synthetase</fullName>
        <shortName evidence="11">ArgRS</shortName>
    </alternativeName>
</protein>
<comment type="similarity">
    <text evidence="2 11 12">Belongs to the class-I aminoacyl-tRNA synthetase family.</text>
</comment>
<evidence type="ECO:0000256" key="9">
    <source>
        <dbReference type="ARBA" id="ARBA00023146"/>
    </source>
</evidence>
<dbReference type="SMART" id="SM01016">
    <property type="entry name" value="Arg_tRNA_synt_N"/>
    <property type="match status" value="1"/>
</dbReference>
<dbReference type="FunFam" id="3.40.50.620:FF:000062">
    <property type="entry name" value="Arginine--tRNA ligase"/>
    <property type="match status" value="1"/>
</dbReference>
<evidence type="ECO:0000256" key="6">
    <source>
        <dbReference type="ARBA" id="ARBA00022741"/>
    </source>
</evidence>
<dbReference type="SMART" id="SM00836">
    <property type="entry name" value="DALR_1"/>
    <property type="match status" value="1"/>
</dbReference>
<dbReference type="InterPro" id="IPR009080">
    <property type="entry name" value="tRNAsynth_Ia_anticodon-bd"/>
</dbReference>
<dbReference type="PANTHER" id="PTHR11956">
    <property type="entry name" value="ARGINYL-TRNA SYNTHETASE"/>
    <property type="match status" value="1"/>
</dbReference>
<keyword evidence="8 11" id="KW-0648">Protein biosynthesis</keyword>
<comment type="subcellular location">
    <subcellularLocation>
        <location evidence="1 11">Cytoplasm</location>
    </subcellularLocation>
</comment>
<dbReference type="SUPFAM" id="SSF52374">
    <property type="entry name" value="Nucleotidylyl transferase"/>
    <property type="match status" value="1"/>
</dbReference>
<evidence type="ECO:0000256" key="10">
    <source>
        <dbReference type="ARBA" id="ARBA00049339"/>
    </source>
</evidence>
<dbReference type="GO" id="GO:0005524">
    <property type="term" value="F:ATP binding"/>
    <property type="evidence" value="ECO:0007669"/>
    <property type="project" value="UniProtKB-UniRule"/>
</dbReference>
<dbReference type="Pfam" id="PF03485">
    <property type="entry name" value="Arg_tRNA_synt_N"/>
    <property type="match status" value="1"/>
</dbReference>
<evidence type="ECO:0000256" key="12">
    <source>
        <dbReference type="RuleBase" id="RU363038"/>
    </source>
</evidence>
<evidence type="ECO:0000256" key="7">
    <source>
        <dbReference type="ARBA" id="ARBA00022840"/>
    </source>
</evidence>
<evidence type="ECO:0000256" key="1">
    <source>
        <dbReference type="ARBA" id="ARBA00004496"/>
    </source>
</evidence>
<comment type="subunit">
    <text evidence="3 11">Monomer.</text>
</comment>
<dbReference type="InterPro" id="IPR035684">
    <property type="entry name" value="ArgRS_core"/>
</dbReference>
<comment type="caution">
    <text evidence="15">The sequence shown here is derived from an EMBL/GenBank/DDBJ whole genome shotgun (WGS) entry which is preliminary data.</text>
</comment>
<dbReference type="Gene3D" id="1.10.730.10">
    <property type="entry name" value="Isoleucyl-tRNA Synthetase, Domain 1"/>
    <property type="match status" value="1"/>
</dbReference>
<comment type="catalytic activity">
    <reaction evidence="10 11">
        <text>tRNA(Arg) + L-arginine + ATP = L-arginyl-tRNA(Arg) + AMP + diphosphate</text>
        <dbReference type="Rhea" id="RHEA:20301"/>
        <dbReference type="Rhea" id="RHEA-COMP:9658"/>
        <dbReference type="Rhea" id="RHEA-COMP:9673"/>
        <dbReference type="ChEBI" id="CHEBI:30616"/>
        <dbReference type="ChEBI" id="CHEBI:32682"/>
        <dbReference type="ChEBI" id="CHEBI:33019"/>
        <dbReference type="ChEBI" id="CHEBI:78442"/>
        <dbReference type="ChEBI" id="CHEBI:78513"/>
        <dbReference type="ChEBI" id="CHEBI:456215"/>
        <dbReference type="EC" id="6.1.1.19"/>
    </reaction>
</comment>
<evidence type="ECO:0000256" key="8">
    <source>
        <dbReference type="ARBA" id="ARBA00022917"/>
    </source>
</evidence>
<dbReference type="InterPro" id="IPR008909">
    <property type="entry name" value="DALR_anticod-bd"/>
</dbReference>
<feature type="domain" description="DALR anticodon binding" evidence="13">
    <location>
        <begin position="452"/>
        <end position="583"/>
    </location>
</feature>
<feature type="short sequence motif" description="'HIGH' region" evidence="11">
    <location>
        <begin position="131"/>
        <end position="141"/>
    </location>
</feature>
<dbReference type="InterPro" id="IPR001278">
    <property type="entry name" value="Arg-tRNA-ligase"/>
</dbReference>
<dbReference type="InterPro" id="IPR036695">
    <property type="entry name" value="Arg-tRNA-synth_N_sf"/>
</dbReference>
<dbReference type="EC" id="6.1.1.19" evidence="11"/>
<dbReference type="HAMAP" id="MF_00123">
    <property type="entry name" value="Arg_tRNA_synth"/>
    <property type="match status" value="1"/>
</dbReference>
<dbReference type="CDD" id="cd00671">
    <property type="entry name" value="ArgRS_core"/>
    <property type="match status" value="1"/>
</dbReference>
<dbReference type="RefSeq" id="WP_046505210.1">
    <property type="nucleotide sequence ID" value="NZ_LANI01000004.1"/>
</dbReference>
<dbReference type="InterPro" id="IPR014729">
    <property type="entry name" value="Rossmann-like_a/b/a_fold"/>
</dbReference>